<dbReference type="EMBL" id="CP019650">
    <property type="protein sequence ID" value="AQQ67174.1"/>
    <property type="molecule type" value="Genomic_DNA"/>
</dbReference>
<dbReference type="Proteomes" id="UP000188219">
    <property type="component" value="Chromosome"/>
</dbReference>
<proteinExistence type="predicted"/>
<keyword evidence="2" id="KW-1185">Reference proteome</keyword>
<dbReference type="RefSeq" id="WP_077401956.1">
    <property type="nucleotide sequence ID" value="NZ_CP019650.1"/>
</dbReference>
<evidence type="ECO:0000313" key="1">
    <source>
        <dbReference type="EMBL" id="AQQ67174.1"/>
    </source>
</evidence>
<protein>
    <submittedName>
        <fullName evidence="1">Uncharacterized protein</fullName>
    </submittedName>
</protein>
<dbReference type="STRING" id="260552.Mag101_05630"/>
<dbReference type="KEGG" id="maga:Mag101_05630"/>
<dbReference type="AlphaFoldDB" id="A0A1Q2M368"/>
<organism evidence="1 2">
    <name type="scientific">Microbulbifer agarilyticus</name>
    <dbReference type="NCBI Taxonomy" id="260552"/>
    <lineage>
        <taxon>Bacteria</taxon>
        <taxon>Pseudomonadati</taxon>
        <taxon>Pseudomonadota</taxon>
        <taxon>Gammaproteobacteria</taxon>
        <taxon>Cellvibrionales</taxon>
        <taxon>Microbulbiferaceae</taxon>
        <taxon>Microbulbifer</taxon>
    </lineage>
</organism>
<accession>A0A1Q2M368</accession>
<dbReference type="OrthoDB" id="9775513at2"/>
<name>A0A1Q2M368_9GAMM</name>
<evidence type="ECO:0000313" key="2">
    <source>
        <dbReference type="Proteomes" id="UP000188219"/>
    </source>
</evidence>
<reference evidence="1" key="1">
    <citation type="submission" date="2017-02" db="EMBL/GenBank/DDBJ databases">
        <title>Genome of Microbulbifer agarilyticus GP101.</title>
        <authorList>
            <person name="Jung J."/>
            <person name="Bae S.S."/>
            <person name="Baek K."/>
        </authorList>
    </citation>
    <scope>NUCLEOTIDE SEQUENCE [LARGE SCALE GENOMIC DNA]</scope>
    <source>
        <strain evidence="1">GP101</strain>
    </source>
</reference>
<sequence length="71" mass="8089">MDEGEGYLYLSNTRMNAQSLKLLDRELSLRVGVHVVADVKTGKNIYEYFIKPVRQSLMSSFGGDSDECERK</sequence>
<gene>
    <name evidence="1" type="ORF">Mag101_05630</name>
</gene>